<dbReference type="InterPro" id="IPR001783">
    <property type="entry name" value="Lumazine-bd"/>
</dbReference>
<dbReference type="FunFam" id="2.40.30.20:FF:000003">
    <property type="entry name" value="Riboflavin synthase, alpha subunit"/>
    <property type="match status" value="1"/>
</dbReference>
<reference evidence="13 14" key="1">
    <citation type="journal article" date="2016" name="Nat. Commun.">
        <title>Thousands of microbial genomes shed light on interconnected biogeochemical processes in an aquifer system.</title>
        <authorList>
            <person name="Anantharaman K."/>
            <person name="Brown C.T."/>
            <person name="Hug L.A."/>
            <person name="Sharon I."/>
            <person name="Castelle C.J."/>
            <person name="Probst A.J."/>
            <person name="Thomas B.C."/>
            <person name="Singh A."/>
            <person name="Wilkins M.J."/>
            <person name="Karaoz U."/>
            <person name="Brodie E.L."/>
            <person name="Williams K.H."/>
            <person name="Hubbard S.S."/>
            <person name="Banfield J.F."/>
        </authorList>
    </citation>
    <scope>NUCLEOTIDE SEQUENCE [LARGE SCALE GENOMIC DNA]</scope>
</reference>
<organism evidence="13 14">
    <name type="scientific">Candidatus Magasanikbacteria bacterium RIFCSPHIGHO2_01_FULL_33_34</name>
    <dbReference type="NCBI Taxonomy" id="1798671"/>
    <lineage>
        <taxon>Bacteria</taxon>
        <taxon>Candidatus Magasanikiibacteriota</taxon>
    </lineage>
</organism>
<evidence type="ECO:0000256" key="5">
    <source>
        <dbReference type="ARBA" id="ARBA00012827"/>
    </source>
</evidence>
<dbReference type="EMBL" id="MFPS01000003">
    <property type="protein sequence ID" value="OGH60071.1"/>
    <property type="molecule type" value="Genomic_DNA"/>
</dbReference>
<dbReference type="CDD" id="cd00402">
    <property type="entry name" value="Riboflavin_synthase_like"/>
    <property type="match status" value="1"/>
</dbReference>
<dbReference type="AlphaFoldDB" id="A0A1F6LL09"/>
<comment type="caution">
    <text evidence="13">The sequence shown here is derived from an EMBL/GenBank/DDBJ whole genome shotgun (WGS) entry which is preliminary data.</text>
</comment>
<evidence type="ECO:0000256" key="11">
    <source>
        <dbReference type="PROSITE-ProRule" id="PRU00524"/>
    </source>
</evidence>
<gene>
    <name evidence="13" type="ORF">A2725_00270</name>
</gene>
<evidence type="ECO:0000256" key="3">
    <source>
        <dbReference type="ARBA" id="ARBA00004887"/>
    </source>
</evidence>
<name>A0A1F6LL09_9BACT</name>
<dbReference type="NCBIfam" id="NF006767">
    <property type="entry name" value="PRK09289.1"/>
    <property type="match status" value="1"/>
</dbReference>
<keyword evidence="7" id="KW-0686">Riboflavin biosynthesis</keyword>
<dbReference type="SUPFAM" id="SSF63380">
    <property type="entry name" value="Riboflavin synthase domain-like"/>
    <property type="match status" value="2"/>
</dbReference>
<dbReference type="GO" id="GO:0009231">
    <property type="term" value="P:riboflavin biosynthetic process"/>
    <property type="evidence" value="ECO:0007669"/>
    <property type="project" value="UniProtKB-KW"/>
</dbReference>
<feature type="repeat" description="Lumazine-binding" evidence="11">
    <location>
        <begin position="96"/>
        <end position="191"/>
    </location>
</feature>
<dbReference type="NCBIfam" id="TIGR00187">
    <property type="entry name" value="ribE"/>
    <property type="match status" value="1"/>
</dbReference>
<evidence type="ECO:0000256" key="4">
    <source>
        <dbReference type="ARBA" id="ARBA00011233"/>
    </source>
</evidence>
<dbReference type="InterPro" id="IPR023366">
    <property type="entry name" value="ATP_synth_asu-like_sf"/>
</dbReference>
<evidence type="ECO:0000256" key="8">
    <source>
        <dbReference type="ARBA" id="ARBA00022679"/>
    </source>
</evidence>
<dbReference type="PROSITE" id="PS51177">
    <property type="entry name" value="LUMAZINE_BIND"/>
    <property type="match status" value="2"/>
</dbReference>
<evidence type="ECO:0000256" key="2">
    <source>
        <dbReference type="ARBA" id="ARBA00002803"/>
    </source>
</evidence>
<keyword evidence="9" id="KW-0677">Repeat</keyword>
<evidence type="ECO:0000256" key="7">
    <source>
        <dbReference type="ARBA" id="ARBA00022619"/>
    </source>
</evidence>
<evidence type="ECO:0000256" key="6">
    <source>
        <dbReference type="ARBA" id="ARBA00013950"/>
    </source>
</evidence>
<dbReference type="EC" id="2.5.1.9" evidence="5 10"/>
<proteinExistence type="predicted"/>
<dbReference type="Gene3D" id="2.40.30.20">
    <property type="match status" value="2"/>
</dbReference>
<evidence type="ECO:0000313" key="13">
    <source>
        <dbReference type="EMBL" id="OGH60071.1"/>
    </source>
</evidence>
<comment type="pathway">
    <text evidence="3">Cofactor biosynthesis; riboflavin biosynthesis; riboflavin from 2-hydroxy-3-oxobutyl phosphate and 5-amino-6-(D-ribitylamino)uracil: step 2/2.</text>
</comment>
<dbReference type="PANTHER" id="PTHR21098">
    <property type="entry name" value="RIBOFLAVIN SYNTHASE ALPHA CHAIN"/>
    <property type="match status" value="1"/>
</dbReference>
<comment type="subunit">
    <text evidence="4">Homotrimer.</text>
</comment>
<protein>
    <recommendedName>
        <fullName evidence="6 10">Riboflavin synthase</fullName>
        <ecNumber evidence="5 10">2.5.1.9</ecNumber>
    </recommendedName>
</protein>
<accession>A0A1F6LL09</accession>
<feature type="repeat" description="Lumazine-binding" evidence="11">
    <location>
        <begin position="1"/>
        <end position="95"/>
    </location>
</feature>
<dbReference type="Proteomes" id="UP000177067">
    <property type="component" value="Unassembled WGS sequence"/>
</dbReference>
<comment type="function">
    <text evidence="2">Catalyzes the dismutation of two molecules of 6,7-dimethyl-8-ribityllumazine, resulting in the formation of riboflavin and 5-amino-6-(D-ribitylamino)uracil.</text>
</comment>
<feature type="domain" description="Lumazine-binding" evidence="12">
    <location>
        <begin position="1"/>
        <end position="95"/>
    </location>
</feature>
<dbReference type="PANTHER" id="PTHR21098:SF0">
    <property type="entry name" value="RIBOFLAVIN SYNTHASE"/>
    <property type="match status" value="1"/>
</dbReference>
<evidence type="ECO:0000256" key="10">
    <source>
        <dbReference type="NCBIfam" id="TIGR00187"/>
    </source>
</evidence>
<evidence type="ECO:0000259" key="12">
    <source>
        <dbReference type="PROSITE" id="PS51177"/>
    </source>
</evidence>
<evidence type="ECO:0000256" key="9">
    <source>
        <dbReference type="ARBA" id="ARBA00022737"/>
    </source>
</evidence>
<dbReference type="GO" id="GO:0004746">
    <property type="term" value="F:riboflavin synthase activity"/>
    <property type="evidence" value="ECO:0007669"/>
    <property type="project" value="UniProtKB-UniRule"/>
</dbReference>
<dbReference type="NCBIfam" id="NF009566">
    <property type="entry name" value="PRK13020.1"/>
    <property type="match status" value="1"/>
</dbReference>
<dbReference type="InterPro" id="IPR017938">
    <property type="entry name" value="Riboflavin_synthase-like_b-brl"/>
</dbReference>
<dbReference type="Pfam" id="PF00677">
    <property type="entry name" value="Lum_binding"/>
    <property type="match status" value="2"/>
</dbReference>
<evidence type="ECO:0000313" key="14">
    <source>
        <dbReference type="Proteomes" id="UP000177067"/>
    </source>
</evidence>
<dbReference type="InterPro" id="IPR026017">
    <property type="entry name" value="Lumazine-bd_dom"/>
</dbReference>
<evidence type="ECO:0000256" key="1">
    <source>
        <dbReference type="ARBA" id="ARBA00000968"/>
    </source>
</evidence>
<sequence length="191" mass="20792">MFTGIIKSIGEINKINEKEQGIELVIAFDVNQSISIGSSVCICGVCLTVTDLKDNLFSFDVMPETIRKTTLNFKQIGSKVNIEMVLRVGDELGGHFVYGHIDGIGKVVSIKNEGDNKLVEFEVDNDIMKYIVPQGSVAVDGVSLTVARLGSNTFTVSLIPFTLENTTLGELRVGEKVNIESDMLAKFANKS</sequence>
<dbReference type="PIRSF" id="PIRSF000498">
    <property type="entry name" value="Riboflavin_syn_A"/>
    <property type="match status" value="1"/>
</dbReference>
<dbReference type="FunFam" id="2.40.30.20:FF:000004">
    <property type="entry name" value="Riboflavin synthase, alpha subunit"/>
    <property type="match status" value="1"/>
</dbReference>
<feature type="domain" description="Lumazine-binding" evidence="12">
    <location>
        <begin position="96"/>
        <end position="191"/>
    </location>
</feature>
<comment type="catalytic activity">
    <reaction evidence="1">
        <text>2 6,7-dimethyl-8-(1-D-ribityl)lumazine + H(+) = 5-amino-6-(D-ribitylamino)uracil + riboflavin</text>
        <dbReference type="Rhea" id="RHEA:20772"/>
        <dbReference type="ChEBI" id="CHEBI:15378"/>
        <dbReference type="ChEBI" id="CHEBI:15934"/>
        <dbReference type="ChEBI" id="CHEBI:57986"/>
        <dbReference type="ChEBI" id="CHEBI:58201"/>
        <dbReference type="EC" id="2.5.1.9"/>
    </reaction>
</comment>
<keyword evidence="8" id="KW-0808">Transferase</keyword>